<dbReference type="SMART" id="SM00220">
    <property type="entry name" value="S_TKc"/>
    <property type="match status" value="1"/>
</dbReference>
<feature type="transmembrane region" description="Helical" evidence="6">
    <location>
        <begin position="459"/>
        <end position="478"/>
    </location>
</feature>
<feature type="transmembrane region" description="Helical" evidence="6">
    <location>
        <begin position="408"/>
        <end position="426"/>
    </location>
</feature>
<keyword evidence="6" id="KW-1133">Transmembrane helix</keyword>
<dbReference type="PROSITE" id="PS00108">
    <property type="entry name" value="PROTEIN_KINASE_ST"/>
    <property type="match status" value="1"/>
</dbReference>
<dbReference type="SUPFAM" id="SSF56112">
    <property type="entry name" value="Protein kinase-like (PK-like)"/>
    <property type="match status" value="1"/>
</dbReference>
<dbReference type="InterPro" id="IPR008271">
    <property type="entry name" value="Ser/Thr_kinase_AS"/>
</dbReference>
<accession>A0A401ZZB8</accession>
<evidence type="ECO:0000256" key="1">
    <source>
        <dbReference type="ARBA" id="ARBA00012513"/>
    </source>
</evidence>
<evidence type="ECO:0000259" key="7">
    <source>
        <dbReference type="PROSITE" id="PS50011"/>
    </source>
</evidence>
<evidence type="ECO:0000256" key="2">
    <source>
        <dbReference type="ARBA" id="ARBA00022679"/>
    </source>
</evidence>
<feature type="transmembrane region" description="Helical" evidence="6">
    <location>
        <begin position="353"/>
        <end position="375"/>
    </location>
</feature>
<keyword evidence="5" id="KW-0067">ATP-binding</keyword>
<comment type="caution">
    <text evidence="8">The sequence shown here is derived from an EMBL/GenBank/DDBJ whole genome shotgun (WGS) entry which is preliminary data.</text>
</comment>
<evidence type="ECO:0000313" key="9">
    <source>
        <dbReference type="Proteomes" id="UP000287352"/>
    </source>
</evidence>
<organism evidence="8 9">
    <name type="scientific">Tengunoibacter tsumagoiensis</name>
    <dbReference type="NCBI Taxonomy" id="2014871"/>
    <lineage>
        <taxon>Bacteria</taxon>
        <taxon>Bacillati</taxon>
        <taxon>Chloroflexota</taxon>
        <taxon>Ktedonobacteria</taxon>
        <taxon>Ktedonobacterales</taxon>
        <taxon>Dictyobacteraceae</taxon>
        <taxon>Tengunoibacter</taxon>
    </lineage>
</organism>
<dbReference type="RefSeq" id="WP_126579834.1">
    <property type="nucleotide sequence ID" value="NZ_BIFR01000001.1"/>
</dbReference>
<dbReference type="PANTHER" id="PTHR43289:SF6">
    <property type="entry name" value="SERINE_THREONINE-PROTEIN KINASE NEKL-3"/>
    <property type="match status" value="1"/>
</dbReference>
<evidence type="ECO:0000313" key="8">
    <source>
        <dbReference type="EMBL" id="GCE12195.1"/>
    </source>
</evidence>
<dbReference type="InterPro" id="IPR000719">
    <property type="entry name" value="Prot_kinase_dom"/>
</dbReference>
<keyword evidence="6" id="KW-0472">Membrane</keyword>
<dbReference type="Pfam" id="PF00069">
    <property type="entry name" value="Pkinase"/>
    <property type="match status" value="1"/>
</dbReference>
<keyword evidence="3" id="KW-0547">Nucleotide-binding</keyword>
<keyword evidence="6" id="KW-0812">Transmembrane</keyword>
<dbReference type="PROSITE" id="PS50011">
    <property type="entry name" value="PROTEIN_KINASE_DOM"/>
    <property type="match status" value="1"/>
</dbReference>
<dbReference type="GO" id="GO:0005524">
    <property type="term" value="F:ATP binding"/>
    <property type="evidence" value="ECO:0007669"/>
    <property type="project" value="UniProtKB-KW"/>
</dbReference>
<dbReference type="EC" id="2.7.11.1" evidence="1"/>
<dbReference type="PANTHER" id="PTHR43289">
    <property type="entry name" value="MITOGEN-ACTIVATED PROTEIN KINASE KINASE KINASE 20-RELATED"/>
    <property type="match status" value="1"/>
</dbReference>
<keyword evidence="2" id="KW-0808">Transferase</keyword>
<dbReference type="AlphaFoldDB" id="A0A401ZZB8"/>
<reference evidence="9" key="1">
    <citation type="submission" date="2018-12" db="EMBL/GenBank/DDBJ databases">
        <title>Tengunoibacter tsumagoiensis gen. nov., sp. nov., Dictyobacter kobayashii sp. nov., D. alpinus sp. nov., and D. joshuensis sp. nov. and description of Dictyobacteraceae fam. nov. within the order Ktedonobacterales isolated from Tengu-no-mugimeshi.</title>
        <authorList>
            <person name="Wang C.M."/>
            <person name="Zheng Y."/>
            <person name="Sakai Y."/>
            <person name="Toyoda A."/>
            <person name="Minakuchi Y."/>
            <person name="Abe K."/>
            <person name="Yokota A."/>
            <person name="Yabe S."/>
        </authorList>
    </citation>
    <scope>NUCLEOTIDE SEQUENCE [LARGE SCALE GENOMIC DNA]</scope>
    <source>
        <strain evidence="9">Uno3</strain>
    </source>
</reference>
<protein>
    <recommendedName>
        <fullName evidence="1">non-specific serine/threonine protein kinase</fullName>
        <ecNumber evidence="1">2.7.11.1</ecNumber>
    </recommendedName>
</protein>
<dbReference type="CDD" id="cd14014">
    <property type="entry name" value="STKc_PknB_like"/>
    <property type="match status" value="1"/>
</dbReference>
<evidence type="ECO:0000256" key="5">
    <source>
        <dbReference type="ARBA" id="ARBA00022840"/>
    </source>
</evidence>
<dbReference type="Gene3D" id="1.10.510.10">
    <property type="entry name" value="Transferase(Phosphotransferase) domain 1"/>
    <property type="match status" value="1"/>
</dbReference>
<dbReference type="Proteomes" id="UP000287352">
    <property type="component" value="Unassembled WGS sequence"/>
</dbReference>
<feature type="transmembrane region" description="Helical" evidence="6">
    <location>
        <begin position="485"/>
        <end position="514"/>
    </location>
</feature>
<feature type="domain" description="Protein kinase" evidence="7">
    <location>
        <begin position="16"/>
        <end position="273"/>
    </location>
</feature>
<feature type="transmembrane region" description="Helical" evidence="6">
    <location>
        <begin position="526"/>
        <end position="551"/>
    </location>
</feature>
<sequence>MSRVGPLSNQRLANKYMLEELLGMGAFGSVYRAQNERLQRTQAIKVVSAQMMGDPKWHERFNREAQLLASLAHPNIVPVHDFDIDNEKNLLFLVMPYIEGGTLEEIIKERAPLPLEEIEGYLAQICAALDYAHTSGLVHLDLKPANLLFQRHSSTLLLSDFGLAHLMKEGSIEGGTSLHFGTLQYMAPEQFRGQPQRSSDIYALGILLFRMLTGQLPYSGTSLILDHLQAPIPSAVALRPDLPAEMDLLISKALAKEPTERFSTAGLLLKVFRLALSPPLSGRLGGAPKGFQIDITSTTKALPVVEALQREDRELHVQRQTQSQSFRPPLQEIALLVPEITALERREIFHKKVYGYSSSLFWILPCFFLFSLGLVYDTYRFSFLFTSVALLLAALCSYILAYRKSLSLLNVFASLFVSLVLIYPFSEIGWHLLPTTRTHPLTSTIILMGTRDLFTSRQVVFGLLVGGIWSCINYWWYFSSNTRRITLIADVGIILLVSGVMALPTWLMVAYLATMLNWGFGFGASWYWSLVYLVVALLGGTGFADLLHLLFRSNSIEHGER</sequence>
<dbReference type="OrthoDB" id="9788659at2"/>
<evidence type="ECO:0000256" key="3">
    <source>
        <dbReference type="ARBA" id="ARBA00022741"/>
    </source>
</evidence>
<keyword evidence="4" id="KW-0418">Kinase</keyword>
<dbReference type="Gene3D" id="3.30.200.20">
    <property type="entry name" value="Phosphorylase Kinase, domain 1"/>
    <property type="match status" value="1"/>
</dbReference>
<evidence type="ECO:0000256" key="4">
    <source>
        <dbReference type="ARBA" id="ARBA00022777"/>
    </source>
</evidence>
<gene>
    <name evidence="8" type="ORF">KTT_20540</name>
</gene>
<proteinExistence type="predicted"/>
<keyword evidence="9" id="KW-1185">Reference proteome</keyword>
<dbReference type="InterPro" id="IPR011009">
    <property type="entry name" value="Kinase-like_dom_sf"/>
</dbReference>
<feature type="transmembrane region" description="Helical" evidence="6">
    <location>
        <begin position="381"/>
        <end position="401"/>
    </location>
</feature>
<name>A0A401ZZB8_9CHLR</name>
<dbReference type="EMBL" id="BIFR01000001">
    <property type="protein sequence ID" value="GCE12195.1"/>
    <property type="molecule type" value="Genomic_DNA"/>
</dbReference>
<dbReference type="GO" id="GO:0004674">
    <property type="term" value="F:protein serine/threonine kinase activity"/>
    <property type="evidence" value="ECO:0007669"/>
    <property type="project" value="UniProtKB-EC"/>
</dbReference>
<evidence type="ECO:0000256" key="6">
    <source>
        <dbReference type="SAM" id="Phobius"/>
    </source>
</evidence>